<evidence type="ECO:0000313" key="2">
    <source>
        <dbReference type="EMBL" id="QRH02376.1"/>
    </source>
</evidence>
<feature type="domain" description="Methyltransferase" evidence="1">
    <location>
        <begin position="24"/>
        <end position="94"/>
    </location>
</feature>
<dbReference type="GO" id="GO:0008168">
    <property type="term" value="F:methyltransferase activity"/>
    <property type="evidence" value="ECO:0007669"/>
    <property type="project" value="UniProtKB-KW"/>
</dbReference>
<dbReference type="GO" id="GO:0032259">
    <property type="term" value="P:methylation"/>
    <property type="evidence" value="ECO:0007669"/>
    <property type="project" value="UniProtKB-KW"/>
</dbReference>
<accession>A0ABX7G4Y1</accession>
<dbReference type="Pfam" id="PF13649">
    <property type="entry name" value="Methyltransf_25"/>
    <property type="match status" value="1"/>
</dbReference>
<keyword evidence="2" id="KW-0489">Methyltransferase</keyword>
<dbReference type="InterPro" id="IPR029063">
    <property type="entry name" value="SAM-dependent_MTases_sf"/>
</dbReference>
<dbReference type="InterPro" id="IPR041698">
    <property type="entry name" value="Methyltransf_25"/>
</dbReference>
<organism evidence="2 3">
    <name type="scientific">Shewanella litorisediminis</name>
    <dbReference type="NCBI Taxonomy" id="1173586"/>
    <lineage>
        <taxon>Bacteria</taxon>
        <taxon>Pseudomonadati</taxon>
        <taxon>Pseudomonadota</taxon>
        <taxon>Gammaproteobacteria</taxon>
        <taxon>Alteromonadales</taxon>
        <taxon>Shewanellaceae</taxon>
        <taxon>Shewanella</taxon>
    </lineage>
</organism>
<protein>
    <submittedName>
        <fullName evidence="2">Methyltransferase domain-containing protein</fullName>
    </submittedName>
</protein>
<dbReference type="SUPFAM" id="SSF53335">
    <property type="entry name" value="S-adenosyl-L-methionine-dependent methyltransferases"/>
    <property type="match status" value="1"/>
</dbReference>
<dbReference type="CDD" id="cd02440">
    <property type="entry name" value="AdoMet_MTases"/>
    <property type="match status" value="1"/>
</dbReference>
<evidence type="ECO:0000313" key="3">
    <source>
        <dbReference type="Proteomes" id="UP000596252"/>
    </source>
</evidence>
<sequence length="174" mass="19553">MTLAPSALFDAFPQWFAPMQPLRVLDLACGTGRNGMWFLERGHSVSFVDRITASLPSQIQENPRADIQQFDLEQGVTASLGQFDVVLVFNYLHRPLWPWIRDSVLPGGILVYETFTEAQASIGRPRNPAFLLGTNELTERFTDWEQLYYGEDTPETPGGSGAYKATIICRKPLD</sequence>
<dbReference type="EMBL" id="CP069213">
    <property type="protein sequence ID" value="QRH02376.1"/>
    <property type="molecule type" value="Genomic_DNA"/>
</dbReference>
<keyword evidence="3" id="KW-1185">Reference proteome</keyword>
<gene>
    <name evidence="2" type="ORF">JQC75_02825</name>
</gene>
<keyword evidence="2" id="KW-0808">Transferase</keyword>
<proteinExistence type="predicted"/>
<dbReference type="Proteomes" id="UP000596252">
    <property type="component" value="Chromosome"/>
</dbReference>
<reference evidence="2 3" key="1">
    <citation type="journal article" date="2012" name="Antonie Van Leeuwenhoek">
        <title>Shewanella litorisediminis sp. nov., a gammaproteobacterium isolated from a tidal flat sediment.</title>
        <authorList>
            <person name="Lee M.H."/>
            <person name="Yoon J.H."/>
        </authorList>
    </citation>
    <scope>NUCLEOTIDE SEQUENCE [LARGE SCALE GENOMIC DNA]</scope>
    <source>
        <strain evidence="2 3">SMK1-12</strain>
    </source>
</reference>
<dbReference type="Gene3D" id="3.40.50.150">
    <property type="entry name" value="Vaccinia Virus protein VP39"/>
    <property type="match status" value="1"/>
</dbReference>
<evidence type="ECO:0000259" key="1">
    <source>
        <dbReference type="Pfam" id="PF13649"/>
    </source>
</evidence>
<name>A0ABX7G4Y1_9GAMM</name>